<evidence type="ECO:0000256" key="1">
    <source>
        <dbReference type="ARBA" id="ARBA00023015"/>
    </source>
</evidence>
<dbReference type="InterPro" id="IPR018062">
    <property type="entry name" value="HTH_AraC-typ_CS"/>
</dbReference>
<dbReference type="GO" id="GO:0003700">
    <property type="term" value="F:DNA-binding transcription factor activity"/>
    <property type="evidence" value="ECO:0007669"/>
    <property type="project" value="InterPro"/>
</dbReference>
<evidence type="ECO:0000256" key="3">
    <source>
        <dbReference type="ARBA" id="ARBA00023163"/>
    </source>
</evidence>
<evidence type="ECO:0000313" key="5">
    <source>
        <dbReference type="EMBL" id="MBK4715417.1"/>
    </source>
</evidence>
<dbReference type="EMBL" id="JAEPBH010000019">
    <property type="protein sequence ID" value="MBK4715417.1"/>
    <property type="molecule type" value="Genomic_DNA"/>
</dbReference>
<dbReference type="PANTHER" id="PTHR43280">
    <property type="entry name" value="ARAC-FAMILY TRANSCRIPTIONAL REGULATOR"/>
    <property type="match status" value="1"/>
</dbReference>
<dbReference type="InterPro" id="IPR018060">
    <property type="entry name" value="HTH_AraC"/>
</dbReference>
<dbReference type="PANTHER" id="PTHR43280:SF31">
    <property type="entry name" value="TRANSCRIPTIONAL REGULATORY PROTEIN"/>
    <property type="match status" value="1"/>
</dbReference>
<keyword evidence="6" id="KW-1185">Reference proteome</keyword>
<protein>
    <submittedName>
        <fullName evidence="5">Helix-turn-helix transcriptional regulator</fullName>
    </submittedName>
</protein>
<sequence>MNGKTVFLDVKNETTYNIPLVLDESVISSGIALISLWHTRADDRYHVIWPRDKKKPLIANSWVAIYTVQGGGKIILKEGSVITLNGNCAIFLKPTEIASYYCDGLLWEQYWMEFVPTGFMEIPLSQPVVIYNGAQFNQELKQVEQLIQSALPVENNLAVASLTRMIYQWICLIARNGTRERRLIRLESLLSALHADLRKRWTVREMAQWMQCSEQYLRRLFLRHTGKTPKEYHLDARLTLAQSLLRQERHGVSQVADMLNFFDTFHFSKAFKQKFGYAPTALKASSPPEG</sequence>
<evidence type="ECO:0000313" key="6">
    <source>
        <dbReference type="Proteomes" id="UP000659047"/>
    </source>
</evidence>
<keyword evidence="2" id="KW-0238">DNA-binding</keyword>
<dbReference type="SUPFAM" id="SSF46689">
    <property type="entry name" value="Homeodomain-like"/>
    <property type="match status" value="2"/>
</dbReference>
<dbReference type="GO" id="GO:0043565">
    <property type="term" value="F:sequence-specific DNA binding"/>
    <property type="evidence" value="ECO:0007669"/>
    <property type="project" value="InterPro"/>
</dbReference>
<keyword evidence="3" id="KW-0804">Transcription</keyword>
<dbReference type="Pfam" id="PF12833">
    <property type="entry name" value="HTH_18"/>
    <property type="match status" value="1"/>
</dbReference>
<organism evidence="5 6">
    <name type="scientific">Tenebrionibacter intestinalis</name>
    <dbReference type="NCBI Taxonomy" id="2799638"/>
    <lineage>
        <taxon>Bacteria</taxon>
        <taxon>Pseudomonadati</taxon>
        <taxon>Pseudomonadota</taxon>
        <taxon>Gammaproteobacteria</taxon>
        <taxon>Enterobacterales</taxon>
        <taxon>Enterobacteriaceae</taxon>
        <taxon>Tenebrionibacter/Tenebrionicola group</taxon>
        <taxon>Tenebrionibacter</taxon>
    </lineage>
</organism>
<dbReference type="AlphaFoldDB" id="A0A8K0V1S5"/>
<feature type="domain" description="HTH araC/xylS-type" evidence="4">
    <location>
        <begin position="187"/>
        <end position="285"/>
    </location>
</feature>
<keyword evidence="1" id="KW-0805">Transcription regulation</keyword>
<dbReference type="PROSITE" id="PS00041">
    <property type="entry name" value="HTH_ARAC_FAMILY_1"/>
    <property type="match status" value="1"/>
</dbReference>
<evidence type="ECO:0000256" key="2">
    <source>
        <dbReference type="ARBA" id="ARBA00023125"/>
    </source>
</evidence>
<dbReference type="RefSeq" id="WP_238713647.1">
    <property type="nucleotide sequence ID" value="NZ_JAEPBH010000019.1"/>
</dbReference>
<dbReference type="PROSITE" id="PS01124">
    <property type="entry name" value="HTH_ARAC_FAMILY_2"/>
    <property type="match status" value="1"/>
</dbReference>
<name>A0A8K0V1S5_9ENTR</name>
<dbReference type="InterPro" id="IPR009057">
    <property type="entry name" value="Homeodomain-like_sf"/>
</dbReference>
<evidence type="ECO:0000259" key="4">
    <source>
        <dbReference type="PROSITE" id="PS01124"/>
    </source>
</evidence>
<dbReference type="SUPFAM" id="SSF51215">
    <property type="entry name" value="Regulatory protein AraC"/>
    <property type="match status" value="1"/>
</dbReference>
<dbReference type="InterPro" id="IPR037923">
    <property type="entry name" value="HTH-like"/>
</dbReference>
<gene>
    <name evidence="5" type="ORF">JJB97_08740</name>
</gene>
<dbReference type="SMART" id="SM00342">
    <property type="entry name" value="HTH_ARAC"/>
    <property type="match status" value="1"/>
</dbReference>
<dbReference type="Gene3D" id="2.60.120.280">
    <property type="entry name" value="Regulatory protein AraC"/>
    <property type="match status" value="1"/>
</dbReference>
<accession>A0A8K0V1S5</accession>
<proteinExistence type="predicted"/>
<reference evidence="5" key="1">
    <citation type="submission" date="2021-01" db="EMBL/GenBank/DDBJ databases">
        <title>Intestinitalea alba gen. nov., sp. nov., a novel genus of the family Enterobacteriaceae, isolated from the gut of the plastic-eating mealworm Tenebrio molitor L.</title>
        <authorList>
            <person name="Yang Y."/>
        </authorList>
    </citation>
    <scope>NUCLEOTIDE SEQUENCE</scope>
    <source>
        <strain evidence="5">BIT-L3</strain>
    </source>
</reference>
<dbReference type="Gene3D" id="1.10.10.60">
    <property type="entry name" value="Homeodomain-like"/>
    <property type="match status" value="1"/>
</dbReference>
<comment type="caution">
    <text evidence="5">The sequence shown here is derived from an EMBL/GenBank/DDBJ whole genome shotgun (WGS) entry which is preliminary data.</text>
</comment>
<dbReference type="Proteomes" id="UP000659047">
    <property type="component" value="Unassembled WGS sequence"/>
</dbReference>